<dbReference type="SUPFAM" id="SSF46689">
    <property type="entry name" value="Homeodomain-like"/>
    <property type="match status" value="1"/>
</dbReference>
<protein>
    <submittedName>
        <fullName evidence="1">AcrR family transcriptional regulator</fullName>
    </submittedName>
</protein>
<reference evidence="1 2" key="1">
    <citation type="submission" date="2020-08" db="EMBL/GenBank/DDBJ databases">
        <title>Sequencing the genomes of 1000 actinobacteria strains.</title>
        <authorList>
            <person name="Klenk H.-P."/>
        </authorList>
    </citation>
    <scope>NUCLEOTIDE SEQUENCE [LARGE SCALE GENOMIC DNA]</scope>
    <source>
        <strain evidence="1 2">DSM 28967</strain>
    </source>
</reference>
<proteinExistence type="predicted"/>
<dbReference type="Proteomes" id="UP000549971">
    <property type="component" value="Unassembled WGS sequence"/>
</dbReference>
<accession>A0A7W9MRV9</accession>
<dbReference type="InterPro" id="IPR009057">
    <property type="entry name" value="Homeodomain-like_sf"/>
</dbReference>
<keyword evidence="2" id="KW-1185">Reference proteome</keyword>
<dbReference type="EMBL" id="JACHMY010000001">
    <property type="protein sequence ID" value="MBB5833939.1"/>
    <property type="molecule type" value="Genomic_DNA"/>
</dbReference>
<organism evidence="1 2">
    <name type="scientific">Kribbella italica</name>
    <dbReference type="NCBI Taxonomy" id="1540520"/>
    <lineage>
        <taxon>Bacteria</taxon>
        <taxon>Bacillati</taxon>
        <taxon>Actinomycetota</taxon>
        <taxon>Actinomycetes</taxon>
        <taxon>Propionibacteriales</taxon>
        <taxon>Kribbellaceae</taxon>
        <taxon>Kribbella</taxon>
    </lineage>
</organism>
<evidence type="ECO:0000313" key="2">
    <source>
        <dbReference type="Proteomes" id="UP000549971"/>
    </source>
</evidence>
<sequence length="186" mass="20684">MPTTKPAPSAREQELLERAYSYSLTHGLADLSLRPLATAIGSSPRVLLFLFGSKDGLIRALLARARSDELALLEQLRYDEQPGLDVIGRELWTWLSAPERRPLMNLWVEAYGRSLVSPDGPWGDYARSTVDDWLELLEASQPDAASNHARARRTAVLALLRGALLDLLATGDLDRTTRAVEQHLTR</sequence>
<dbReference type="AlphaFoldDB" id="A0A7W9MRV9"/>
<gene>
    <name evidence="1" type="ORF">HDA39_000673</name>
</gene>
<dbReference type="RefSeq" id="WP_184793769.1">
    <property type="nucleotide sequence ID" value="NZ_JACHMY010000001.1"/>
</dbReference>
<evidence type="ECO:0000313" key="1">
    <source>
        <dbReference type="EMBL" id="MBB5833939.1"/>
    </source>
</evidence>
<dbReference type="Gene3D" id="1.10.357.10">
    <property type="entry name" value="Tetracycline Repressor, domain 2"/>
    <property type="match status" value="1"/>
</dbReference>
<comment type="caution">
    <text evidence="1">The sequence shown here is derived from an EMBL/GenBank/DDBJ whole genome shotgun (WGS) entry which is preliminary data.</text>
</comment>
<name>A0A7W9MRV9_9ACTN</name>